<dbReference type="InterPro" id="IPR004518">
    <property type="entry name" value="MazG-like_dom"/>
</dbReference>
<dbReference type="AlphaFoldDB" id="T2GEZ5"/>
<evidence type="ECO:0000313" key="2">
    <source>
        <dbReference type="EMBL" id="AGW14744.1"/>
    </source>
</evidence>
<dbReference type="Gene3D" id="1.10.287.1080">
    <property type="entry name" value="MazG-like"/>
    <property type="match status" value="2"/>
</dbReference>
<proteinExistence type="predicted"/>
<dbReference type="InterPro" id="IPR011551">
    <property type="entry name" value="NTP_PyrPHydrolase_MazG"/>
</dbReference>
<dbReference type="InterPro" id="IPR048015">
    <property type="entry name" value="NTP-PPase_MazG-like_N"/>
</dbReference>
<dbReference type="Proteomes" id="UP000016587">
    <property type="component" value="Chromosome"/>
</dbReference>
<dbReference type="GO" id="GO:0047429">
    <property type="term" value="F:nucleoside triphosphate diphosphatase activity"/>
    <property type="evidence" value="ECO:0007669"/>
    <property type="project" value="InterPro"/>
</dbReference>
<dbReference type="Pfam" id="PF03819">
    <property type="entry name" value="MazG"/>
    <property type="match status" value="2"/>
</dbReference>
<sequence>MDAFDNLRQVIARLLGPGGCPWDQEQTPPSLCDHLIEESYELVDAIRAGSADDAREELGDLFFLLCFIGACYEKQQDFTLEDSLQGIAAKMIRRHPHVFGDTEVRTQEELLRNWERIKRAEKTTEHGPAGLYDSLPPGLPPLLKAYRLHAKASRIGFTWPDTAAVEAKLQEEWSEFRQAVDQQDAAAMEQEFGDYLYTLVELGRRHGIKANAALDLANQRFLRRFQAMETLARERGLALDALSLAEQDALWNEIKTLE</sequence>
<evidence type="ECO:0000259" key="1">
    <source>
        <dbReference type="Pfam" id="PF03819"/>
    </source>
</evidence>
<name>T2GEZ5_MEGG1</name>
<gene>
    <name evidence="2" type="ORF">DGI_3026</name>
</gene>
<keyword evidence="3" id="KW-1185">Reference proteome</keyword>
<dbReference type="PANTHER" id="PTHR30522:SF0">
    <property type="entry name" value="NUCLEOSIDE TRIPHOSPHATE PYROPHOSPHOHYDROLASE"/>
    <property type="match status" value="1"/>
</dbReference>
<dbReference type="GO" id="GO:0046047">
    <property type="term" value="P:TTP catabolic process"/>
    <property type="evidence" value="ECO:0007669"/>
    <property type="project" value="TreeGrafter"/>
</dbReference>
<dbReference type="eggNOG" id="COG3956">
    <property type="taxonomic scope" value="Bacteria"/>
</dbReference>
<dbReference type="GO" id="GO:0046052">
    <property type="term" value="P:UTP catabolic process"/>
    <property type="evidence" value="ECO:0007669"/>
    <property type="project" value="TreeGrafter"/>
</dbReference>
<dbReference type="CDD" id="cd11529">
    <property type="entry name" value="NTP-PPase_MazG_Cterm"/>
    <property type="match status" value="1"/>
</dbReference>
<dbReference type="CDD" id="cd11528">
    <property type="entry name" value="NTP-PPase_MazG_Nterm"/>
    <property type="match status" value="1"/>
</dbReference>
<reference evidence="3" key="2">
    <citation type="submission" date="2013-07" db="EMBL/GenBank/DDBJ databases">
        <authorList>
            <person name="Morais-Silva F.O."/>
            <person name="Rezende A.M."/>
            <person name="Pimentel C."/>
            <person name="Resende D.M."/>
            <person name="Santos C.I."/>
            <person name="Clemente C."/>
            <person name="de Oliveira L.M."/>
            <person name="da Silva S.M."/>
            <person name="Costa D.A."/>
            <person name="Varela-Raposo A."/>
            <person name="Horacio E.C.A."/>
            <person name="Matos M."/>
            <person name="Flores O."/>
            <person name="Ruiz J.C."/>
            <person name="Rodrigues-Pousada C."/>
        </authorList>
    </citation>
    <scope>NUCLEOTIDE SEQUENCE [LARGE SCALE GENOMIC DNA]</scope>
    <source>
        <strain evidence="3">ATCC 19364 / DSM 1382 / NCIMB 9332 / VKM B-1759</strain>
    </source>
</reference>
<organism evidence="2 3">
    <name type="scientific">Megalodesulfovibrio gigas (strain ATCC 19364 / DSM 1382 / NCIMB 9332 / VKM B-1759)</name>
    <name type="common">Desulfovibrio gigas</name>
    <dbReference type="NCBI Taxonomy" id="1121448"/>
    <lineage>
        <taxon>Bacteria</taxon>
        <taxon>Pseudomonadati</taxon>
        <taxon>Thermodesulfobacteriota</taxon>
        <taxon>Desulfovibrionia</taxon>
        <taxon>Desulfovibrionales</taxon>
        <taxon>Desulfovibrionaceae</taxon>
        <taxon>Megalodesulfovibrio</taxon>
    </lineage>
</organism>
<dbReference type="RefSeq" id="WP_021761819.1">
    <property type="nucleotide sequence ID" value="NC_022444.1"/>
</dbReference>
<keyword evidence="2" id="KW-0378">Hydrolase</keyword>
<dbReference type="NCBIfam" id="NF007113">
    <property type="entry name" value="PRK09562.1"/>
    <property type="match status" value="1"/>
</dbReference>
<dbReference type="GO" id="GO:0046061">
    <property type="term" value="P:dATP catabolic process"/>
    <property type="evidence" value="ECO:0007669"/>
    <property type="project" value="TreeGrafter"/>
</dbReference>
<dbReference type="HOGENOM" id="CLU_038356_0_1_7"/>
<dbReference type="GO" id="GO:0046081">
    <property type="term" value="P:dUTP catabolic process"/>
    <property type="evidence" value="ECO:0007669"/>
    <property type="project" value="TreeGrafter"/>
</dbReference>
<dbReference type="STRING" id="1121448.DGI_3026"/>
<dbReference type="PANTHER" id="PTHR30522">
    <property type="entry name" value="NUCLEOSIDE TRIPHOSPHATE PYROPHOSPHOHYDROLASE"/>
    <property type="match status" value="1"/>
</dbReference>
<dbReference type="GO" id="GO:0046076">
    <property type="term" value="P:dTTP catabolic process"/>
    <property type="evidence" value="ECO:0007669"/>
    <property type="project" value="TreeGrafter"/>
</dbReference>
<dbReference type="OrthoDB" id="9808939at2"/>
<dbReference type="PATRIC" id="fig|1121448.10.peg.2985"/>
<evidence type="ECO:0000313" key="3">
    <source>
        <dbReference type="Proteomes" id="UP000016587"/>
    </source>
</evidence>
<dbReference type="NCBIfam" id="TIGR00444">
    <property type="entry name" value="mazG"/>
    <property type="match status" value="1"/>
</dbReference>
<dbReference type="InterPro" id="IPR048011">
    <property type="entry name" value="NTP-PPase_MazG-like_C"/>
</dbReference>
<feature type="domain" description="NTP pyrophosphohydrolase MazG-like" evidence="1">
    <location>
        <begin position="166"/>
        <end position="215"/>
    </location>
</feature>
<dbReference type="SUPFAM" id="SSF101386">
    <property type="entry name" value="all-alpha NTP pyrophosphatases"/>
    <property type="match status" value="2"/>
</dbReference>
<dbReference type="KEGG" id="dgg:DGI_3026"/>
<dbReference type="GO" id="GO:0006203">
    <property type="term" value="P:dGTP catabolic process"/>
    <property type="evidence" value="ECO:0007669"/>
    <property type="project" value="TreeGrafter"/>
</dbReference>
<reference evidence="2 3" key="1">
    <citation type="journal article" date="2013" name="J. Bacteriol.">
        <title>Roles of HynAB and Ech, the only two hydrogenases found in the model sulfate reducer Desulfovibrio gigas.</title>
        <authorList>
            <person name="Morais-Silva F.O."/>
            <person name="Santos C.I."/>
            <person name="Rodrigues R."/>
            <person name="Pereira I.A."/>
            <person name="Rodrigues-Pousada C."/>
        </authorList>
    </citation>
    <scope>NUCLEOTIDE SEQUENCE [LARGE SCALE GENOMIC DNA]</scope>
    <source>
        <strain evidence="3">ATCC 19364 / DSM 1382 / NCIMB 9332 / VKM B-1759</strain>
    </source>
</reference>
<accession>T2GEZ5</accession>
<dbReference type="EMBL" id="CP006585">
    <property type="protein sequence ID" value="AGW14744.1"/>
    <property type="molecule type" value="Genomic_DNA"/>
</dbReference>
<protein>
    <submittedName>
        <fullName evidence="2">Putative nucleoside triphosphate pyrophosphohydrolase</fullName>
    </submittedName>
</protein>
<feature type="domain" description="NTP pyrophosphohydrolase MazG-like" evidence="1">
    <location>
        <begin position="26"/>
        <end position="99"/>
    </location>
</feature>